<feature type="region of interest" description="Disordered" evidence="5">
    <location>
        <begin position="120"/>
        <end position="141"/>
    </location>
</feature>
<feature type="compositionally biased region" description="Pro residues" evidence="5">
    <location>
        <begin position="1033"/>
        <end position="1042"/>
    </location>
</feature>
<feature type="compositionally biased region" description="Basic and acidic residues" evidence="5">
    <location>
        <begin position="494"/>
        <end position="520"/>
    </location>
</feature>
<feature type="region of interest" description="Disordered" evidence="5">
    <location>
        <begin position="1029"/>
        <end position="1057"/>
    </location>
</feature>
<feature type="domain" description="C3H1-type" evidence="6">
    <location>
        <begin position="1413"/>
        <end position="1438"/>
    </location>
</feature>
<feature type="compositionally biased region" description="Low complexity" evidence="5">
    <location>
        <begin position="257"/>
        <end position="267"/>
    </location>
</feature>
<feature type="compositionally biased region" description="Polar residues" evidence="5">
    <location>
        <begin position="978"/>
        <end position="987"/>
    </location>
</feature>
<gene>
    <name evidence="7" type="primary">g6632</name>
    <name evidence="7" type="ORF">EsDP_00006632</name>
</gene>
<evidence type="ECO:0000313" key="7">
    <source>
        <dbReference type="EMBL" id="GAB0138397.1"/>
    </source>
</evidence>
<feature type="region of interest" description="Disordered" evidence="5">
    <location>
        <begin position="1359"/>
        <end position="1411"/>
    </location>
</feature>
<feature type="compositionally biased region" description="Polar residues" evidence="5">
    <location>
        <begin position="24"/>
        <end position="66"/>
    </location>
</feature>
<dbReference type="EMBL" id="BAAFGZ010000409">
    <property type="protein sequence ID" value="GAB0138397.1"/>
    <property type="molecule type" value="Genomic_DNA"/>
</dbReference>
<accession>A0ABQ0CYM3</accession>
<evidence type="ECO:0000256" key="5">
    <source>
        <dbReference type="SAM" id="MobiDB-lite"/>
    </source>
</evidence>
<feature type="region of interest" description="Disordered" evidence="5">
    <location>
        <begin position="494"/>
        <end position="530"/>
    </location>
</feature>
<feature type="region of interest" description="Disordered" evidence="5">
    <location>
        <begin position="175"/>
        <end position="218"/>
    </location>
</feature>
<sequence>MQSWSDAGQNGTGGPESWQGDFTYGSQDNQFDPNQAWSQPVSAQAGSFSHMASHQDGHSSNFFNPSHQDDAFLAGGLHHSRGGGPNFHGAHDPMGLNPQFSQTCQDVIDPAFSDMHSDIYGQQPKGNLSMNQSHSNRHHGPAENYAQHEFQFSGQNEPPFNPTVAQYNPARLLPRSGAQHSQPVQHFDGLPSGFQQEQHFSRQPQQSPPAQQQRPFSHGQEFVQNINNQPVHFGQDPNVHLAFQQQRQQLHSPHPPAHQQAHPHGQQALNTAKYAQKPDVFPQTGHQTQHHNFNPSLTHATSQAPLDAQPSASASAESPAQKKRKRSTKAVSETPAVESPVALTDFPADPFTKKSEDVDTLPIPVPSAEEARSIADFGKRNKSAQAKYPSIKGLPHLVYEGTVKLPVPKSYDKLAPLVAIPPRSGQPIIPEQSCSLPCEVQGRFTSKYRPSIEKSGLDERRAEAKALLDDYDQSMKTLGKRQPKYTEYPHALKEQLKSDEASKNKAEKTAKKSLEGDRNKPIRSATRPTDPVEAAAWDAIRFVHLDQASQRTTSLIAGRVQQAGDFFIKLRTDMNRSKLDLDQAVKDKQPEDVLASKKAEAEQKKEAFYRALDATVEHADDAVLDNLGGHQKLILSLVNSLISSIKAGDFSGKLPKIVLELFTHFRMTKKIVETTNFDTVRKRFEDKGDDEVKDLIREISAKIKKYQKANEPETATGYTGTSAASRAKAGGKQAPSSSDSGISAKRGRDDDPDTRTVKKIVVEAGGSSLSKKLAQPKFTSSQSTIKTTPAAKPATSSVLPGKSRPLAKTVAKAESLVADSSSHTSADDKGKFEPKKPNLSVKPSEARAVPAKPTSSSTSSSSALSGIASLLDAINSKKPEAVSAISKDSKVFDSSETSEQRAKRLRREAKRKLHVRWKPDGELVQVKIFQKDDGEDEGRDVNMIRDAADDRSEGMVLKQRADADDDEDDDDIPYQPWVSPSATSFSHLPSHVRNKSFVTRGGSVTFSTVEQKLIAEREQRELMAIYTDVNDIPPTPKSPPPEQAAGQASNSKAGYVPTDDAKFEELQLRWREEQNMGADRALSLALGRIEAKYNPSTKLDTIFGRLKAIPNNSNSYQAAAASYPSHPLNQFAHHSFPFAVGPSGEEQVLACLQSDKIRTWRDPNPIHVDLARPHHYGDKNLKMIGNHIETVAKSLASKPYPATAPPEWLAHDQERVREWWLGYNKEAATKQRKLDEDRARAEAETNALRMVAAAAGGQSAGQGQPQDWSAYYQHQQAYAPYMALLQQMTGGGQAPQPPSAEAPPGQPGQIPDAQLQSILAAINQPQQQQNSQGTSVNPLSNLNPTDPSYQRLLLLTQMTQGQQSQPAPPPPPPPISQSLDRDWDRGDYRDKDGKDSRKKKATLPPHKPANKALIGTKACTFWQQGKCARGDKCTFRHD</sequence>
<feature type="compositionally biased region" description="Low complexity" evidence="5">
    <location>
        <begin position="308"/>
        <end position="319"/>
    </location>
</feature>
<dbReference type="InterPro" id="IPR041367">
    <property type="entry name" value="Znf-CCCH_4"/>
</dbReference>
<feature type="compositionally biased region" description="Basic and acidic residues" evidence="5">
    <location>
        <begin position="887"/>
        <end position="902"/>
    </location>
</feature>
<comment type="caution">
    <text evidence="7">The sequence shown here is derived from an EMBL/GenBank/DDBJ whole genome shotgun (WGS) entry which is preliminary data.</text>
</comment>
<dbReference type="PROSITE" id="PS50103">
    <property type="entry name" value="ZF_C3H1"/>
    <property type="match status" value="1"/>
</dbReference>
<proteinExistence type="predicted"/>
<dbReference type="Proteomes" id="UP001562357">
    <property type="component" value="Unassembled WGS sequence"/>
</dbReference>
<keyword evidence="1 4" id="KW-0479">Metal-binding</keyword>
<evidence type="ECO:0000259" key="6">
    <source>
        <dbReference type="PROSITE" id="PS50103"/>
    </source>
</evidence>
<evidence type="ECO:0000313" key="8">
    <source>
        <dbReference type="Proteomes" id="UP001562357"/>
    </source>
</evidence>
<feature type="compositionally biased region" description="Polar residues" evidence="5">
    <location>
        <begin position="124"/>
        <end position="134"/>
    </location>
</feature>
<dbReference type="InterPro" id="IPR036855">
    <property type="entry name" value="Znf_CCCH_sf"/>
</dbReference>
<feature type="compositionally biased region" description="Low complexity" evidence="5">
    <location>
        <begin position="201"/>
        <end position="215"/>
    </location>
</feature>
<keyword evidence="2 4" id="KW-0863">Zinc-finger</keyword>
<feature type="region of interest" description="Disordered" evidence="5">
    <location>
        <begin position="932"/>
        <end position="988"/>
    </location>
</feature>
<feature type="region of interest" description="Disordered" evidence="5">
    <location>
        <begin position="1324"/>
        <end position="1347"/>
    </location>
</feature>
<reference evidence="8" key="1">
    <citation type="submission" date="2024-06" db="EMBL/GenBank/DDBJ databases">
        <title>Draft Genome Sequences of Epichloe bromicola Strains Isolated from Elymus ciliaris.</title>
        <authorList>
            <consortium name="Epichloe bromicola genome sequencing consortium"/>
            <person name="Miura A."/>
            <person name="Imano S."/>
            <person name="Ashida A."/>
            <person name="Sato I."/>
            <person name="Chiba S."/>
            <person name="Tanaka A."/>
            <person name="Camagna M."/>
            <person name="Takemoto D."/>
        </authorList>
    </citation>
    <scope>NUCLEOTIDE SEQUENCE [LARGE SCALE GENOMIC DNA]</scope>
    <source>
        <strain evidence="8">DP</strain>
    </source>
</reference>
<feature type="compositionally biased region" description="Polar residues" evidence="5">
    <location>
        <begin position="284"/>
        <end position="304"/>
    </location>
</feature>
<keyword evidence="3 4" id="KW-0862">Zinc</keyword>
<feature type="region of interest" description="Disordered" evidence="5">
    <location>
        <begin position="1"/>
        <end position="66"/>
    </location>
</feature>
<feature type="region of interest" description="Disordered" evidence="5">
    <location>
        <begin position="878"/>
        <end position="911"/>
    </location>
</feature>
<feature type="compositionally biased region" description="Acidic residues" evidence="5">
    <location>
        <begin position="963"/>
        <end position="972"/>
    </location>
</feature>
<organism evidence="7 8">
    <name type="scientific">Epichloe bromicola</name>
    <dbReference type="NCBI Taxonomy" id="79588"/>
    <lineage>
        <taxon>Eukaryota</taxon>
        <taxon>Fungi</taxon>
        <taxon>Dikarya</taxon>
        <taxon>Ascomycota</taxon>
        <taxon>Pezizomycotina</taxon>
        <taxon>Sordariomycetes</taxon>
        <taxon>Hypocreomycetidae</taxon>
        <taxon>Hypocreales</taxon>
        <taxon>Clavicipitaceae</taxon>
        <taxon>Epichloe</taxon>
    </lineage>
</organism>
<dbReference type="SUPFAM" id="SSF90229">
    <property type="entry name" value="CCCH zinc finger"/>
    <property type="match status" value="1"/>
</dbReference>
<feature type="zinc finger region" description="C3H1-type" evidence="4">
    <location>
        <begin position="1413"/>
        <end position="1438"/>
    </location>
</feature>
<feature type="compositionally biased region" description="Polar residues" evidence="5">
    <location>
        <begin position="1333"/>
        <end position="1347"/>
    </location>
</feature>
<feature type="region of interest" description="Disordered" evidence="5">
    <location>
        <begin position="771"/>
        <end position="864"/>
    </location>
</feature>
<feature type="compositionally biased region" description="Low complexity" evidence="5">
    <location>
        <begin position="714"/>
        <end position="727"/>
    </location>
</feature>
<keyword evidence="8" id="KW-1185">Reference proteome</keyword>
<feature type="compositionally biased region" description="Low complexity" evidence="5">
    <location>
        <begin position="855"/>
        <end position="864"/>
    </location>
</feature>
<feature type="region of interest" description="Disordered" evidence="5">
    <location>
        <begin position="706"/>
        <end position="755"/>
    </location>
</feature>
<feature type="compositionally biased region" description="Low complexity" evidence="5">
    <location>
        <begin position="786"/>
        <end position="797"/>
    </location>
</feature>
<evidence type="ECO:0000256" key="3">
    <source>
        <dbReference type="ARBA" id="ARBA00022833"/>
    </source>
</evidence>
<evidence type="ECO:0000256" key="1">
    <source>
        <dbReference type="ARBA" id="ARBA00022723"/>
    </source>
</evidence>
<feature type="compositionally biased region" description="Pro residues" evidence="5">
    <location>
        <begin position="1366"/>
        <end position="1375"/>
    </location>
</feature>
<feature type="region of interest" description="Disordered" evidence="5">
    <location>
        <begin position="281"/>
        <end position="361"/>
    </location>
</feature>
<feature type="compositionally biased region" description="Pro residues" evidence="5">
    <location>
        <begin position="1295"/>
        <end position="1306"/>
    </location>
</feature>
<feature type="region of interest" description="Disordered" evidence="5">
    <location>
        <begin position="1289"/>
        <end position="1311"/>
    </location>
</feature>
<protein>
    <recommendedName>
        <fullName evidence="6">C3H1-type domain-containing protein</fullName>
    </recommendedName>
</protein>
<evidence type="ECO:0000256" key="4">
    <source>
        <dbReference type="PROSITE-ProRule" id="PRU00723"/>
    </source>
</evidence>
<dbReference type="Pfam" id="PF18044">
    <property type="entry name" value="zf-CCCH_4"/>
    <property type="match status" value="1"/>
</dbReference>
<feature type="compositionally biased region" description="Basic and acidic residues" evidence="5">
    <location>
        <begin position="939"/>
        <end position="953"/>
    </location>
</feature>
<name>A0ABQ0CYM3_9HYPO</name>
<dbReference type="InterPro" id="IPR000571">
    <property type="entry name" value="Znf_CCCH"/>
</dbReference>
<feature type="compositionally biased region" description="Basic and acidic residues" evidence="5">
    <location>
        <begin position="746"/>
        <end position="755"/>
    </location>
</feature>
<evidence type="ECO:0000256" key="2">
    <source>
        <dbReference type="ARBA" id="ARBA00022771"/>
    </source>
</evidence>
<feature type="compositionally biased region" description="Basic and acidic residues" evidence="5">
    <location>
        <begin position="825"/>
        <end position="836"/>
    </location>
</feature>
<feature type="region of interest" description="Disordered" evidence="5">
    <location>
        <begin position="245"/>
        <end position="267"/>
    </location>
</feature>
<feature type="compositionally biased region" description="Basic and acidic residues" evidence="5">
    <location>
        <begin position="1379"/>
        <end position="1395"/>
    </location>
</feature>